<accession>A0A0J7KAI2</accession>
<gene>
    <name evidence="3" type="ORF">RF55_13294</name>
</gene>
<dbReference type="InterPro" id="IPR001584">
    <property type="entry name" value="Integrase_cat-core"/>
</dbReference>
<feature type="compositionally biased region" description="Polar residues" evidence="1">
    <location>
        <begin position="124"/>
        <end position="133"/>
    </location>
</feature>
<feature type="region of interest" description="Disordered" evidence="1">
    <location>
        <begin position="100"/>
        <end position="180"/>
    </location>
</feature>
<evidence type="ECO:0000259" key="2">
    <source>
        <dbReference type="PROSITE" id="PS50994"/>
    </source>
</evidence>
<dbReference type="InterPro" id="IPR039537">
    <property type="entry name" value="Retrotran_Ty1/copia-like"/>
</dbReference>
<proteinExistence type="predicted"/>
<comment type="caution">
    <text evidence="3">The sequence shown here is derived from an EMBL/GenBank/DDBJ whole genome shotgun (WGS) entry which is preliminary data.</text>
</comment>
<dbReference type="GO" id="GO:0015074">
    <property type="term" value="P:DNA integration"/>
    <property type="evidence" value="ECO:0007669"/>
    <property type="project" value="InterPro"/>
</dbReference>
<protein>
    <submittedName>
        <fullName evidence="3">S00954 pol polyprotein transposon 1731</fullName>
    </submittedName>
</protein>
<dbReference type="STRING" id="67767.A0A0J7KAI2"/>
<evidence type="ECO:0000256" key="1">
    <source>
        <dbReference type="SAM" id="MobiDB-lite"/>
    </source>
</evidence>
<feature type="compositionally biased region" description="Polar residues" evidence="1">
    <location>
        <begin position="155"/>
        <end position="165"/>
    </location>
</feature>
<organism evidence="3 4">
    <name type="scientific">Lasius niger</name>
    <name type="common">Black garden ant</name>
    <dbReference type="NCBI Taxonomy" id="67767"/>
    <lineage>
        <taxon>Eukaryota</taxon>
        <taxon>Metazoa</taxon>
        <taxon>Ecdysozoa</taxon>
        <taxon>Arthropoda</taxon>
        <taxon>Hexapoda</taxon>
        <taxon>Insecta</taxon>
        <taxon>Pterygota</taxon>
        <taxon>Neoptera</taxon>
        <taxon>Endopterygota</taxon>
        <taxon>Hymenoptera</taxon>
        <taxon>Apocrita</taxon>
        <taxon>Aculeata</taxon>
        <taxon>Formicoidea</taxon>
        <taxon>Formicidae</taxon>
        <taxon>Formicinae</taxon>
        <taxon>Lasius</taxon>
        <taxon>Lasius</taxon>
    </lineage>
</organism>
<dbReference type="SUPFAM" id="SSF53098">
    <property type="entry name" value="Ribonuclease H-like"/>
    <property type="match status" value="1"/>
</dbReference>
<evidence type="ECO:0000313" key="4">
    <source>
        <dbReference type="Proteomes" id="UP000036403"/>
    </source>
</evidence>
<dbReference type="AlphaFoldDB" id="A0A0J7KAI2"/>
<dbReference type="Proteomes" id="UP000036403">
    <property type="component" value="Unassembled WGS sequence"/>
</dbReference>
<feature type="domain" description="Integrase catalytic" evidence="2">
    <location>
        <begin position="1"/>
        <end position="167"/>
    </location>
</feature>
<dbReference type="GO" id="GO:0003676">
    <property type="term" value="F:nucleic acid binding"/>
    <property type="evidence" value="ECO:0007669"/>
    <property type="project" value="InterPro"/>
</dbReference>
<dbReference type="Gene3D" id="3.30.420.10">
    <property type="entry name" value="Ribonuclease H-like superfamily/Ribonuclease H"/>
    <property type="match status" value="1"/>
</dbReference>
<name>A0A0J7KAI2_LASNI</name>
<dbReference type="InterPro" id="IPR036397">
    <property type="entry name" value="RNaseH_sf"/>
</dbReference>
<dbReference type="PaxDb" id="67767-A0A0J7KAI2"/>
<dbReference type="PROSITE" id="PS50994">
    <property type="entry name" value="INTEGRASE"/>
    <property type="match status" value="1"/>
</dbReference>
<reference evidence="3 4" key="1">
    <citation type="submission" date="2015-04" db="EMBL/GenBank/DDBJ databases">
        <title>Lasius niger genome sequencing.</title>
        <authorList>
            <person name="Konorov E.A."/>
            <person name="Nikitin M.A."/>
            <person name="Kirill M.V."/>
            <person name="Chang P."/>
        </authorList>
    </citation>
    <scope>NUCLEOTIDE SEQUENCE [LARGE SCALE GENOMIC DNA]</scope>
    <source>
        <tissue evidence="3">Whole</tissue>
    </source>
</reference>
<feature type="compositionally biased region" description="Basic residues" evidence="1">
    <location>
        <begin position="166"/>
        <end position="176"/>
    </location>
</feature>
<dbReference type="PANTHER" id="PTHR42648:SF18">
    <property type="entry name" value="RETROTRANSPOSON, UNCLASSIFIED-LIKE PROTEIN"/>
    <property type="match status" value="1"/>
</dbReference>
<dbReference type="PANTHER" id="PTHR42648">
    <property type="entry name" value="TRANSPOSASE, PUTATIVE-RELATED"/>
    <property type="match status" value="1"/>
</dbReference>
<keyword evidence="4" id="KW-1185">Reference proteome</keyword>
<feature type="compositionally biased region" description="Acidic residues" evidence="1">
    <location>
        <begin position="141"/>
        <end position="154"/>
    </location>
</feature>
<sequence>MTSVISTRTRSDLLSLSFGGIAITWGVDLVEFILLHTPSDRIGESDAAFDAFKEFKAYIETQTGRRIKSIQTDNYTAYQNDKFDNFLKINGIKHRLTVTHTPEQNGVTERRNRNNDCEDFMDDNPNTPKSSEITIPLGSTEDNDTPDDLPDPDSENNYPVDTNKSGKNRGRGRPRKILTGEDLRSIIIPHNTNDITATANMAEVPLVEVVQGPDADQ</sequence>
<dbReference type="EMBL" id="LBMM01010491">
    <property type="protein sequence ID" value="KMQ87428.1"/>
    <property type="molecule type" value="Genomic_DNA"/>
</dbReference>
<dbReference type="InterPro" id="IPR012337">
    <property type="entry name" value="RNaseH-like_sf"/>
</dbReference>
<dbReference type="OrthoDB" id="8029976at2759"/>
<evidence type="ECO:0000313" key="3">
    <source>
        <dbReference type="EMBL" id="KMQ87428.1"/>
    </source>
</evidence>